<dbReference type="Gene3D" id="2.60.120.260">
    <property type="entry name" value="Galactose-binding domain-like"/>
    <property type="match status" value="1"/>
</dbReference>
<dbReference type="SMART" id="SM00939">
    <property type="entry name" value="PepX_C"/>
    <property type="match status" value="1"/>
</dbReference>
<sequence>MTSQTPQPAEPRSYAGIISDRISGWLYGLPGETCDFTIQNIRIPIPAEHFAQSTTTTTTTGSSSDKSTIELAAILYQPLIRSKEGKGQPPLGTVLVRSPYGLDYPLAVGHARVYAARGYQVLLSACRGTAGSSGADFTPALDDVADGSATALWMRRQAWYTGRWAMLGGSYLAWAQWATASAALRELKALCILVGPHDWAAYTFGTGAMNPDMVSWVGAMAALERGAAWLPPPFHMSWHRDRMARDLRADGGGSLMQGMQQYIGSELPAWFRAFVTGEMDLPVCTEVLGMVEGVAVLIVAGWADTFLDQSMTQYRELSRRGQTVGLTIGPWGHMSSQGGQSRVELLQWLDRYLAPEDAEVKAKLEPRKAPVRIFDMGRKEWLEMEAWDDSNATSEQWFLEAQGKLTQSVATPEAQSTESSFEFDPRDPTPTIGASTLNYQAGKLDDDSSLAARKDVLSFTTEPLEQDVRVQGAPVVSLFHITSHPYADLSVRVSNVEANGVSHNISEGYRRLNELGQGLDAGTEARPIELVLSTCVHTFRTGTRIRVIVAGGSHSKYVRNTGSGEDMMHGTEVRSVTHTVRHGGSAASSLMLPVVA</sequence>
<dbReference type="SUPFAM" id="SSF49785">
    <property type="entry name" value="Galactose-binding domain-like"/>
    <property type="match status" value="1"/>
</dbReference>
<gene>
    <name evidence="3" type="ORF">Micbo1qcDRAFT_215937</name>
</gene>
<dbReference type="AlphaFoldDB" id="A0A136IRQ1"/>
<dbReference type="NCBIfam" id="TIGR00976">
    <property type="entry name" value="CocE_NonD"/>
    <property type="match status" value="2"/>
</dbReference>
<accession>A0A136IRQ1</accession>
<dbReference type="EMBL" id="KQ964262">
    <property type="protein sequence ID" value="KXJ87508.1"/>
    <property type="molecule type" value="Genomic_DNA"/>
</dbReference>
<protein>
    <submittedName>
        <fullName evidence="3">Galactose-binding domain-like protein</fullName>
    </submittedName>
</protein>
<organism evidence="3 4">
    <name type="scientific">Microdochium bolleyi</name>
    <dbReference type="NCBI Taxonomy" id="196109"/>
    <lineage>
        <taxon>Eukaryota</taxon>
        <taxon>Fungi</taxon>
        <taxon>Dikarya</taxon>
        <taxon>Ascomycota</taxon>
        <taxon>Pezizomycotina</taxon>
        <taxon>Sordariomycetes</taxon>
        <taxon>Xylariomycetidae</taxon>
        <taxon>Xylariales</taxon>
        <taxon>Microdochiaceae</taxon>
        <taxon>Microdochium</taxon>
    </lineage>
</organism>
<reference evidence="4" key="1">
    <citation type="submission" date="2016-02" db="EMBL/GenBank/DDBJ databases">
        <title>Draft genome sequence of Microdochium bolleyi, a fungal endophyte of beachgrass.</title>
        <authorList>
            <consortium name="DOE Joint Genome Institute"/>
            <person name="David A.S."/>
            <person name="May G."/>
            <person name="Haridas S."/>
            <person name="Lim J."/>
            <person name="Wang M."/>
            <person name="Labutti K."/>
            <person name="Lipzen A."/>
            <person name="Barry K."/>
            <person name="Grigoriev I.V."/>
        </authorList>
    </citation>
    <scope>NUCLEOTIDE SEQUENCE [LARGE SCALE GENOMIC DNA]</scope>
    <source>
        <strain evidence="4">J235TASD1</strain>
    </source>
</reference>
<evidence type="ECO:0000259" key="2">
    <source>
        <dbReference type="SMART" id="SM00939"/>
    </source>
</evidence>
<evidence type="ECO:0000256" key="1">
    <source>
        <dbReference type="ARBA" id="ARBA00022801"/>
    </source>
</evidence>
<dbReference type="InterPro" id="IPR013736">
    <property type="entry name" value="Xaa-Pro_dipept_C"/>
</dbReference>
<dbReference type="OrthoDB" id="416441at2759"/>
<dbReference type="InterPro" id="IPR008979">
    <property type="entry name" value="Galactose-bd-like_sf"/>
</dbReference>
<dbReference type="Gene3D" id="3.40.50.1820">
    <property type="entry name" value="alpha/beta hydrolase"/>
    <property type="match status" value="1"/>
</dbReference>
<proteinExistence type="predicted"/>
<evidence type="ECO:0000313" key="3">
    <source>
        <dbReference type="EMBL" id="KXJ87508.1"/>
    </source>
</evidence>
<dbReference type="SUPFAM" id="SSF53474">
    <property type="entry name" value="alpha/beta-Hydrolases"/>
    <property type="match status" value="1"/>
</dbReference>
<dbReference type="InterPro" id="IPR000383">
    <property type="entry name" value="Xaa-Pro-like_dom"/>
</dbReference>
<dbReference type="InterPro" id="IPR005674">
    <property type="entry name" value="CocE/Ser_esterase"/>
</dbReference>
<keyword evidence="1" id="KW-0378">Hydrolase</keyword>
<dbReference type="Proteomes" id="UP000070501">
    <property type="component" value="Unassembled WGS sequence"/>
</dbReference>
<dbReference type="InParanoid" id="A0A136IRQ1"/>
<dbReference type="Gene3D" id="1.10.3020.10">
    <property type="entry name" value="alpha-amino acid ester hydrolase ( Helical cap domain)"/>
    <property type="match status" value="1"/>
</dbReference>
<dbReference type="InterPro" id="IPR029058">
    <property type="entry name" value="AB_hydrolase_fold"/>
</dbReference>
<name>A0A136IRQ1_9PEZI</name>
<dbReference type="GO" id="GO:0008239">
    <property type="term" value="F:dipeptidyl-peptidase activity"/>
    <property type="evidence" value="ECO:0007669"/>
    <property type="project" value="InterPro"/>
</dbReference>
<evidence type="ECO:0000313" key="4">
    <source>
        <dbReference type="Proteomes" id="UP000070501"/>
    </source>
</evidence>
<feature type="domain" description="Xaa-Pro dipeptidyl-peptidase C-terminal" evidence="2">
    <location>
        <begin position="346"/>
        <end position="591"/>
    </location>
</feature>
<dbReference type="Pfam" id="PF02129">
    <property type="entry name" value="Peptidase_S15"/>
    <property type="match status" value="1"/>
</dbReference>
<dbReference type="Pfam" id="PF08530">
    <property type="entry name" value="PepX_C"/>
    <property type="match status" value="1"/>
</dbReference>
<keyword evidence="4" id="KW-1185">Reference proteome</keyword>